<evidence type="ECO:0000259" key="6">
    <source>
        <dbReference type="SMART" id="SM01383"/>
    </source>
</evidence>
<dbReference type="GO" id="GO:0005762">
    <property type="term" value="C:mitochondrial large ribosomal subunit"/>
    <property type="evidence" value="ECO:0007669"/>
    <property type="project" value="TreeGrafter"/>
</dbReference>
<feature type="domain" description="Large ribosomal subunit protein uL2 C-terminal" evidence="5">
    <location>
        <begin position="141"/>
        <end position="263"/>
    </location>
</feature>
<evidence type="ECO:0000313" key="7">
    <source>
        <dbReference type="EMBL" id="EFN89928.1"/>
    </source>
</evidence>
<dbReference type="Proteomes" id="UP000008237">
    <property type="component" value="Unassembled WGS sequence"/>
</dbReference>
<evidence type="ECO:0000256" key="3">
    <source>
        <dbReference type="ARBA" id="ARBA00023274"/>
    </source>
</evidence>
<dbReference type="Pfam" id="PF00181">
    <property type="entry name" value="Ribosomal_L2_N"/>
    <property type="match status" value="1"/>
</dbReference>
<dbReference type="SUPFAM" id="SSF50104">
    <property type="entry name" value="Translation proteins SH3-like domain"/>
    <property type="match status" value="1"/>
</dbReference>
<dbReference type="GO" id="GO:0003735">
    <property type="term" value="F:structural constituent of ribosome"/>
    <property type="evidence" value="ECO:0007669"/>
    <property type="project" value="InterPro"/>
</dbReference>
<dbReference type="FunFam" id="2.30.30.30:FF:000048">
    <property type="entry name" value="Mitochondrial ribosomal protein L2"/>
    <property type="match status" value="1"/>
</dbReference>
<dbReference type="OMA" id="EHNKEHV"/>
<gene>
    <name evidence="7" type="ORF">EAI_15227</name>
</gene>
<dbReference type="PANTHER" id="PTHR13691:SF73">
    <property type="entry name" value="LARGE RIBOSOMAL SUBUNIT PROTEIN UL2M"/>
    <property type="match status" value="1"/>
</dbReference>
<dbReference type="InterPro" id="IPR022669">
    <property type="entry name" value="Ribosomal_uL2_C"/>
</dbReference>
<feature type="compositionally biased region" description="Polar residues" evidence="4">
    <location>
        <begin position="216"/>
        <end position="226"/>
    </location>
</feature>
<evidence type="ECO:0000313" key="8">
    <source>
        <dbReference type="Proteomes" id="UP000008237"/>
    </source>
</evidence>
<keyword evidence="8" id="KW-1185">Reference proteome</keyword>
<keyword evidence="3" id="KW-0687">Ribonucleoprotein</keyword>
<organism evidence="8">
    <name type="scientific">Harpegnathos saltator</name>
    <name type="common">Jerdon's jumping ant</name>
    <dbReference type="NCBI Taxonomy" id="610380"/>
    <lineage>
        <taxon>Eukaryota</taxon>
        <taxon>Metazoa</taxon>
        <taxon>Ecdysozoa</taxon>
        <taxon>Arthropoda</taxon>
        <taxon>Hexapoda</taxon>
        <taxon>Insecta</taxon>
        <taxon>Pterygota</taxon>
        <taxon>Neoptera</taxon>
        <taxon>Endopterygota</taxon>
        <taxon>Hymenoptera</taxon>
        <taxon>Apocrita</taxon>
        <taxon>Aculeata</taxon>
        <taxon>Formicoidea</taxon>
        <taxon>Formicidae</taxon>
        <taxon>Ponerinae</taxon>
        <taxon>Ponerini</taxon>
        <taxon>Harpegnathos</taxon>
    </lineage>
</organism>
<dbReference type="SMART" id="SM01382">
    <property type="entry name" value="Ribosomal_L2_C"/>
    <property type="match status" value="1"/>
</dbReference>
<dbReference type="Gene3D" id="2.30.30.30">
    <property type="match status" value="1"/>
</dbReference>
<dbReference type="SUPFAM" id="SSF50249">
    <property type="entry name" value="Nucleic acid-binding proteins"/>
    <property type="match status" value="1"/>
</dbReference>
<dbReference type="EMBL" id="GL445250">
    <property type="protein sequence ID" value="EFN89928.1"/>
    <property type="molecule type" value="Genomic_DNA"/>
</dbReference>
<dbReference type="FunCoup" id="E2B2V9">
    <property type="interactions" value="564"/>
</dbReference>
<evidence type="ECO:0000259" key="5">
    <source>
        <dbReference type="SMART" id="SM01382"/>
    </source>
</evidence>
<dbReference type="Gene3D" id="2.40.50.140">
    <property type="entry name" value="Nucleic acid-binding proteins"/>
    <property type="match status" value="1"/>
</dbReference>
<dbReference type="InterPro" id="IPR014722">
    <property type="entry name" value="Rib_uL2_dom2"/>
</dbReference>
<dbReference type="OrthoDB" id="268576at2759"/>
<feature type="region of interest" description="Disordered" evidence="4">
    <location>
        <begin position="216"/>
        <end position="256"/>
    </location>
</feature>
<dbReference type="SMART" id="SM01383">
    <property type="entry name" value="Ribosomal_L2"/>
    <property type="match status" value="1"/>
</dbReference>
<dbReference type="InterPro" id="IPR022666">
    <property type="entry name" value="Ribosomal_uL2_RNA-bd_dom"/>
</dbReference>
<dbReference type="InterPro" id="IPR002171">
    <property type="entry name" value="Ribosomal_uL2"/>
</dbReference>
<reference evidence="7 8" key="1">
    <citation type="journal article" date="2010" name="Science">
        <title>Genomic comparison of the ants Camponotus floridanus and Harpegnathos saltator.</title>
        <authorList>
            <person name="Bonasio R."/>
            <person name="Zhang G."/>
            <person name="Ye C."/>
            <person name="Mutti N.S."/>
            <person name="Fang X."/>
            <person name="Qin N."/>
            <person name="Donahue G."/>
            <person name="Yang P."/>
            <person name="Li Q."/>
            <person name="Li C."/>
            <person name="Zhang P."/>
            <person name="Huang Z."/>
            <person name="Berger S.L."/>
            <person name="Reinberg D."/>
            <person name="Wang J."/>
            <person name="Liebig J."/>
        </authorList>
    </citation>
    <scope>NUCLEOTIDE SEQUENCE [LARGE SCALE GENOMIC DNA]</scope>
    <source>
        <strain evidence="7 8">R22 G/1</strain>
    </source>
</reference>
<evidence type="ECO:0000256" key="1">
    <source>
        <dbReference type="ARBA" id="ARBA00005636"/>
    </source>
</evidence>
<accession>E2B2V9</accession>
<comment type="similarity">
    <text evidence="1">Belongs to the universal ribosomal protein uL2 family.</text>
</comment>
<sequence>MLNQVPRRYRFKFVDIPKPGVGGKSWRRIVHFKDKYTVEPLEVTNLAGRDPVTGRVVAIGIGGGIKHKYHWINWIRDGPKDLNEPPKEEKVLEVFKDGCRTAFVALIGTNRELKYILATENMKPGDVLRTHMGIPRNYVRPREGDAYPLGALPVGTIVHCVEKYPGVGGFLIHAAGTSGTVLKRSGDRVIVQMPSKKQFSLHESCMASVGRLSNVTHDSTPVGSAQKNRELGNRPRSGLWHRKDGRHGRKIKPPPPVKVIDTKAASKFEKCQLSLNCFPY</sequence>
<keyword evidence="2 7" id="KW-0689">Ribosomal protein</keyword>
<dbReference type="AlphaFoldDB" id="E2B2V9"/>
<dbReference type="STRING" id="610380.E2B2V9"/>
<dbReference type="InterPro" id="IPR012340">
    <property type="entry name" value="NA-bd_OB-fold"/>
</dbReference>
<dbReference type="InParanoid" id="E2B2V9"/>
<dbReference type="InterPro" id="IPR008991">
    <property type="entry name" value="Translation_prot_SH3-like_sf"/>
</dbReference>
<dbReference type="Pfam" id="PF03947">
    <property type="entry name" value="Ribosomal_L2_C"/>
    <property type="match status" value="1"/>
</dbReference>
<name>E2B2V9_HARSA</name>
<feature type="compositionally biased region" description="Basic residues" evidence="4">
    <location>
        <begin position="239"/>
        <end position="252"/>
    </location>
</feature>
<evidence type="ECO:0000256" key="2">
    <source>
        <dbReference type="ARBA" id="ARBA00022980"/>
    </source>
</evidence>
<dbReference type="PANTHER" id="PTHR13691">
    <property type="entry name" value="RIBOSOMAL PROTEIN L2"/>
    <property type="match status" value="1"/>
</dbReference>
<evidence type="ECO:0000256" key="4">
    <source>
        <dbReference type="SAM" id="MobiDB-lite"/>
    </source>
</evidence>
<protein>
    <submittedName>
        <fullName evidence="7">39S ribosomal protein L2, mitochondrial</fullName>
    </submittedName>
</protein>
<feature type="domain" description="Large ribosomal subunit protein uL2 RNA-binding" evidence="6">
    <location>
        <begin position="48"/>
        <end position="130"/>
    </location>
</feature>
<dbReference type="GO" id="GO:0032543">
    <property type="term" value="P:mitochondrial translation"/>
    <property type="evidence" value="ECO:0007669"/>
    <property type="project" value="TreeGrafter"/>
</dbReference>
<dbReference type="GO" id="GO:0003723">
    <property type="term" value="F:RNA binding"/>
    <property type="evidence" value="ECO:0007669"/>
    <property type="project" value="TreeGrafter"/>
</dbReference>
<proteinExistence type="inferred from homology"/>